<dbReference type="EC" id="3.2.1.141" evidence="4 13"/>
<evidence type="ECO:0000256" key="9">
    <source>
        <dbReference type="ARBA" id="ARBA00023295"/>
    </source>
</evidence>
<evidence type="ECO:0000256" key="5">
    <source>
        <dbReference type="ARBA" id="ARBA00015938"/>
    </source>
</evidence>
<dbReference type="RefSeq" id="WP_196938884.1">
    <property type="nucleotide sequence ID" value="NZ_MU158689.1"/>
</dbReference>
<gene>
    <name evidence="16" type="primary">treZ</name>
    <name evidence="16" type="ORF">C4F40_17255</name>
</gene>
<evidence type="ECO:0000256" key="4">
    <source>
        <dbReference type="ARBA" id="ARBA00012268"/>
    </source>
</evidence>
<evidence type="ECO:0000256" key="6">
    <source>
        <dbReference type="ARBA" id="ARBA00022490"/>
    </source>
</evidence>
<feature type="domain" description="Glycosyl hydrolase family 13 catalytic" evidence="15">
    <location>
        <begin position="116"/>
        <end position="461"/>
    </location>
</feature>
<comment type="catalytic activity">
    <reaction evidence="12 14">
        <text>hydrolysis of (1-&gt;4)-alpha-D-glucosidic linkage in 4-alpha-D-[(1-&gt;4)-alpha-D-glucanosyl]n trehalose to yield trehalose and (1-&gt;4)-alpha-D-glucan.</text>
        <dbReference type="EC" id="3.2.1.141"/>
    </reaction>
</comment>
<dbReference type="Gene3D" id="2.60.40.10">
    <property type="entry name" value="Immunoglobulins"/>
    <property type="match status" value="1"/>
</dbReference>
<evidence type="ECO:0000313" key="16">
    <source>
        <dbReference type="EMBL" id="MBE8722477.1"/>
    </source>
</evidence>
<comment type="subcellular location">
    <subcellularLocation>
        <location evidence="1">Cytoplasm</location>
    </subcellularLocation>
</comment>
<dbReference type="CDD" id="cd02853">
    <property type="entry name" value="E_set_MTHase_like_N"/>
    <property type="match status" value="1"/>
</dbReference>
<keyword evidence="17" id="KW-1185">Reference proteome</keyword>
<name>A0ABR9TAT5_9SPHI</name>
<dbReference type="Proteomes" id="UP000618319">
    <property type="component" value="Unassembled WGS sequence"/>
</dbReference>
<evidence type="ECO:0000256" key="12">
    <source>
        <dbReference type="ARBA" id="ARBA00034013"/>
    </source>
</evidence>
<reference evidence="16 17" key="1">
    <citation type="submission" date="2018-02" db="EMBL/GenBank/DDBJ databases">
        <title>Sphingobacterium KA21.</title>
        <authorList>
            <person name="Vasarhelyi B.M."/>
            <person name="Deshmukh S."/>
            <person name="Balint B."/>
            <person name="Kukolya J."/>
        </authorList>
    </citation>
    <scope>NUCLEOTIDE SEQUENCE [LARGE SCALE GENOMIC DNA]</scope>
    <source>
        <strain evidence="16 17">Ka21</strain>
    </source>
</reference>
<keyword evidence="6" id="KW-0963">Cytoplasm</keyword>
<dbReference type="InterPro" id="IPR017853">
    <property type="entry name" value="GH"/>
</dbReference>
<dbReference type="NCBIfam" id="TIGR02402">
    <property type="entry name" value="trehalose_TreZ"/>
    <property type="match status" value="1"/>
</dbReference>
<dbReference type="InterPro" id="IPR014756">
    <property type="entry name" value="Ig_E-set"/>
</dbReference>
<dbReference type="Pfam" id="PF00128">
    <property type="entry name" value="Alpha-amylase"/>
    <property type="match status" value="1"/>
</dbReference>
<evidence type="ECO:0000256" key="7">
    <source>
        <dbReference type="ARBA" id="ARBA00022801"/>
    </source>
</evidence>
<protein>
    <recommendedName>
        <fullName evidence="5 13">Malto-oligosyltrehalose trehalohydrolase</fullName>
        <shortName evidence="14">MTHase</shortName>
        <ecNumber evidence="4 13">3.2.1.141</ecNumber>
    </recommendedName>
    <alternativeName>
        <fullName evidence="11 14">4-alpha-D-((1-&gt;4)-alpha-D-glucano)trehalose trehalohydrolase</fullName>
    </alternativeName>
    <alternativeName>
        <fullName evidence="10 14">Maltooligosyl trehalose trehalohydrolase</fullName>
    </alternativeName>
</protein>
<evidence type="ECO:0000256" key="2">
    <source>
        <dbReference type="ARBA" id="ARBA00005199"/>
    </source>
</evidence>
<evidence type="ECO:0000313" key="17">
    <source>
        <dbReference type="Proteomes" id="UP000618319"/>
    </source>
</evidence>
<evidence type="ECO:0000256" key="3">
    <source>
        <dbReference type="ARBA" id="ARBA00008061"/>
    </source>
</evidence>
<organism evidence="16 17">
    <name type="scientific">Sphingobacterium pedocola</name>
    <dbReference type="NCBI Taxonomy" id="2082722"/>
    <lineage>
        <taxon>Bacteria</taxon>
        <taxon>Pseudomonadati</taxon>
        <taxon>Bacteroidota</taxon>
        <taxon>Sphingobacteriia</taxon>
        <taxon>Sphingobacteriales</taxon>
        <taxon>Sphingobacteriaceae</taxon>
        <taxon>Sphingobacterium</taxon>
    </lineage>
</organism>
<evidence type="ECO:0000256" key="14">
    <source>
        <dbReference type="PIRNR" id="PIRNR006337"/>
    </source>
</evidence>
<dbReference type="InterPro" id="IPR013783">
    <property type="entry name" value="Ig-like_fold"/>
</dbReference>
<evidence type="ECO:0000259" key="15">
    <source>
        <dbReference type="SMART" id="SM00642"/>
    </source>
</evidence>
<evidence type="ECO:0000256" key="8">
    <source>
        <dbReference type="ARBA" id="ARBA00023277"/>
    </source>
</evidence>
<sequence length="607" mass="69895">MDQVAEIKQLGVTFNDTKAKITVWAPHAKRVVCHTYEPEMHLPLTAQNYGYWYAESDCIRAGQLYRIAIDDEEFPDPVSRSQPEGVHGPSAVVDLRFDWTDQHYQAPLMRDLIIYELHVGTFTPSGNFEGVIARLPYLKTLGINAIEIMPVGQFPGTRNWGYDGVFSFAVQHSYGGARGLQKLVNSCHQEGIAVILDVVYNHFGPEGNYLPHYGPYFTDKYQTPWGQAVNFDDAWNNGARDFVLANVHMWLSEFHIDGLRLDAVHAIKDFSPKHILQEIRQITDRVIQRSGRIRHLIAECDLNDRRFLEPLEKNGFGMDAQWLDEFHHSLRVAAGEKRTGYYSEFEGAKHLAKAYRGAYVFDGDFSPHRQKFFGSSARDLPDHQFVVFSQNHDQVGNRMLGERSNILYGPDIQRLMTMAVMISSYTPMLFMGEEWASTKPFLYFVSHEDKDLIQAVRDGRRREFADFHDDGEVPDPQAAETFDRSVLDWDEKEEEEHRYMLAYYRSLIGLRKSHPLLQQRDRHQFEVIHYQNEGMIIITIVHEKARLVCILNFSMSTHRVPLNDSSEWQKIWDTNAPKWGGNSVTDERVCQEVVVGAKSGTILEQMV</sequence>
<dbReference type="SUPFAM" id="SSF51445">
    <property type="entry name" value="(Trans)glycosidases"/>
    <property type="match status" value="1"/>
</dbReference>
<comment type="similarity">
    <text evidence="3 14">Belongs to the glycosyl hydrolase 13 family.</text>
</comment>
<dbReference type="InterPro" id="IPR044901">
    <property type="entry name" value="Trehalose_TreZ_E-set_sf"/>
</dbReference>
<keyword evidence="9 14" id="KW-0326">Glycosidase</keyword>
<dbReference type="PANTHER" id="PTHR43651">
    <property type="entry name" value="1,4-ALPHA-GLUCAN-BRANCHING ENZYME"/>
    <property type="match status" value="1"/>
</dbReference>
<evidence type="ECO:0000256" key="10">
    <source>
        <dbReference type="ARBA" id="ARBA00032057"/>
    </source>
</evidence>
<comment type="caution">
    <text evidence="16">The sequence shown here is derived from an EMBL/GenBank/DDBJ whole genome shotgun (WGS) entry which is preliminary data.</text>
</comment>
<proteinExistence type="inferred from homology"/>
<keyword evidence="7 14" id="KW-0378">Hydrolase</keyword>
<dbReference type="Gene3D" id="1.10.10.760">
    <property type="entry name" value="E-set domains of sugar-utilizing enzymes"/>
    <property type="match status" value="1"/>
</dbReference>
<dbReference type="EMBL" id="PSKQ01000024">
    <property type="protein sequence ID" value="MBE8722477.1"/>
    <property type="molecule type" value="Genomic_DNA"/>
</dbReference>
<comment type="pathway">
    <text evidence="2 14">Glycan biosynthesis; trehalose biosynthesis.</text>
</comment>
<evidence type="ECO:0000256" key="11">
    <source>
        <dbReference type="ARBA" id="ARBA00033284"/>
    </source>
</evidence>
<evidence type="ECO:0000256" key="13">
    <source>
        <dbReference type="NCBIfam" id="TIGR02402"/>
    </source>
</evidence>
<dbReference type="Gene3D" id="3.20.20.80">
    <property type="entry name" value="Glycosidases"/>
    <property type="match status" value="1"/>
</dbReference>
<evidence type="ECO:0000256" key="1">
    <source>
        <dbReference type="ARBA" id="ARBA00004496"/>
    </source>
</evidence>
<dbReference type="SUPFAM" id="SSF81296">
    <property type="entry name" value="E set domains"/>
    <property type="match status" value="1"/>
</dbReference>
<dbReference type="SMART" id="SM00642">
    <property type="entry name" value="Aamy"/>
    <property type="match status" value="1"/>
</dbReference>
<dbReference type="InterPro" id="IPR012768">
    <property type="entry name" value="Trehalose_TreZ"/>
</dbReference>
<dbReference type="PANTHER" id="PTHR43651:SF11">
    <property type="entry name" value="MALTO-OLIGOSYLTREHALOSE TREHALOHYDROLASE"/>
    <property type="match status" value="1"/>
</dbReference>
<dbReference type="PIRSF" id="PIRSF006337">
    <property type="entry name" value="Trehalose_TreZ"/>
    <property type="match status" value="1"/>
</dbReference>
<dbReference type="CDD" id="cd11325">
    <property type="entry name" value="AmyAc_GTHase"/>
    <property type="match status" value="1"/>
</dbReference>
<accession>A0ABR9TAT5</accession>
<dbReference type="InterPro" id="IPR006047">
    <property type="entry name" value="GH13_cat_dom"/>
</dbReference>
<keyword evidence="8" id="KW-0119">Carbohydrate metabolism</keyword>